<protein>
    <recommendedName>
        <fullName evidence="3">Transposase</fullName>
    </recommendedName>
</protein>
<organism evidence="1 2">
    <name type="scientific">Amycolatopsis nalaikhensis</name>
    <dbReference type="NCBI Taxonomy" id="715472"/>
    <lineage>
        <taxon>Bacteria</taxon>
        <taxon>Bacillati</taxon>
        <taxon>Actinomycetota</taxon>
        <taxon>Actinomycetes</taxon>
        <taxon>Pseudonocardiales</taxon>
        <taxon>Pseudonocardiaceae</taxon>
        <taxon>Amycolatopsis</taxon>
    </lineage>
</organism>
<dbReference type="RefSeq" id="WP_285449393.1">
    <property type="nucleotide sequence ID" value="NZ_CP127173.1"/>
</dbReference>
<gene>
    <name evidence="1" type="ORF">QP939_29150</name>
</gene>
<evidence type="ECO:0000313" key="1">
    <source>
        <dbReference type="EMBL" id="WIV52995.1"/>
    </source>
</evidence>
<name>A0ABY8XCU0_9PSEU</name>
<keyword evidence="2" id="KW-1185">Reference proteome</keyword>
<proteinExistence type="predicted"/>
<evidence type="ECO:0000313" key="2">
    <source>
        <dbReference type="Proteomes" id="UP001227101"/>
    </source>
</evidence>
<dbReference type="EMBL" id="CP127173">
    <property type="protein sequence ID" value="WIV52995.1"/>
    <property type="molecule type" value="Genomic_DNA"/>
</dbReference>
<sequence length="69" mass="7671">MSNDDGPAVRVVGRQVQTDPGVPRVWRLRNGQVIAKIRACKGYRRWLRETVRIGPLNSTGTDGRCHATA</sequence>
<evidence type="ECO:0008006" key="3">
    <source>
        <dbReference type="Google" id="ProtNLM"/>
    </source>
</evidence>
<dbReference type="Proteomes" id="UP001227101">
    <property type="component" value="Chromosome"/>
</dbReference>
<reference evidence="1 2" key="1">
    <citation type="submission" date="2023-06" db="EMBL/GenBank/DDBJ databases">
        <authorList>
            <person name="Oyuntsetseg B."/>
            <person name="Kim S.B."/>
        </authorList>
    </citation>
    <scope>NUCLEOTIDE SEQUENCE [LARGE SCALE GENOMIC DNA]</scope>
    <source>
        <strain evidence="1 2">2-2</strain>
    </source>
</reference>
<accession>A0ABY8XCU0</accession>